<dbReference type="FunFam" id="3.40.720.10:FF:000041">
    <property type="entry name" value="GPI ethanolamine phosphate transferase 3"/>
    <property type="match status" value="1"/>
</dbReference>
<name>A0A2J7PJ72_9NEOP</name>
<keyword evidence="8 13" id="KW-1133">Transmembrane helix</keyword>
<feature type="transmembrane region" description="Helical" evidence="13">
    <location>
        <begin position="778"/>
        <end position="804"/>
    </location>
</feature>
<feature type="transmembrane region" description="Helical" evidence="13">
    <location>
        <begin position="885"/>
        <end position="906"/>
    </location>
</feature>
<comment type="pathway">
    <text evidence="2">Glycolipid biosynthesis; glycosylphosphatidylinositol-anchor biosynthesis.</text>
</comment>
<feature type="transmembrane region" description="Helical" evidence="13">
    <location>
        <begin position="709"/>
        <end position="726"/>
    </location>
</feature>
<keyword evidence="6 13" id="KW-0812">Transmembrane</keyword>
<feature type="transmembrane region" description="Helical" evidence="13">
    <location>
        <begin position="541"/>
        <end position="561"/>
    </location>
</feature>
<comment type="subcellular location">
    <subcellularLocation>
        <location evidence="1">Endoplasmic reticulum membrane</location>
        <topology evidence="1">Multi-pass membrane protein</topology>
    </subcellularLocation>
</comment>
<dbReference type="GO" id="GO:0006506">
    <property type="term" value="P:GPI anchor biosynthetic process"/>
    <property type="evidence" value="ECO:0007669"/>
    <property type="project" value="UniProtKB-UniPathway"/>
</dbReference>
<feature type="transmembrane region" description="Helical" evidence="13">
    <location>
        <begin position="475"/>
        <end position="499"/>
    </location>
</feature>
<keyword evidence="15" id="KW-1185">Reference proteome</keyword>
<keyword evidence="7" id="KW-0256">Endoplasmic reticulum</keyword>
<proteinExistence type="inferred from homology"/>
<accession>A0A2J7PJ72</accession>
<dbReference type="InterPro" id="IPR039524">
    <property type="entry name" value="PIGO/GPI13"/>
</dbReference>
<feature type="transmembrane region" description="Helical" evidence="13">
    <location>
        <begin position="1035"/>
        <end position="1059"/>
    </location>
</feature>
<dbReference type="Gene3D" id="3.40.720.10">
    <property type="entry name" value="Alkaline Phosphatase, subunit A"/>
    <property type="match status" value="1"/>
</dbReference>
<dbReference type="GO" id="GO:0005789">
    <property type="term" value="C:endoplasmic reticulum membrane"/>
    <property type="evidence" value="ECO:0007669"/>
    <property type="project" value="UniProtKB-SubCell"/>
</dbReference>
<comment type="caution">
    <text evidence="14">The sequence shown here is derived from an EMBL/GenBank/DDBJ whole genome shotgun (WGS) entry which is preliminary data.</text>
</comment>
<evidence type="ECO:0000256" key="6">
    <source>
        <dbReference type="ARBA" id="ARBA00022692"/>
    </source>
</evidence>
<dbReference type="InterPro" id="IPR017850">
    <property type="entry name" value="Alkaline_phosphatase_core_sf"/>
</dbReference>
<sequence length="1114" mass="126555">MERRWNYFLLLLWFSYLLLSGVLLFTRGFLLNREVLPHIAKCKPSNMICDNTSHSNDNFHSSLQRNHDENFIREQRQCSQEELWTEQNDSSEEHLACGLSRMKVVLIVIDALKFDFVYFDGKLKDQELLPHQNKLTVINDLLTKEPNHTRLFKFIADPPTTTMQRLKGLTTGSLPTFIDVGSNFATPEINEDNLLDQIKTQNKNIVFMGDDTWSGLYPKRFIREYSYPSFNVWDLDTVDSGIMNHLLLEIVKKDWSLLVAHFLGVDHCGHRYGPYHSEMARKLNEMNDMIRSVVDTIDDNTMLFVIGDHGMTNTGDHGGDSDAEITAAMFVFSPKPLLSTEMLQNSDTVNQVDLVPTLATILGLPIPFANLGTVILEALPSLSEGNDILSDWKFALKMLWHNVQQTTEYMKQYTKNTNQFSQEKLSLLQMKYTMLKENIKSLVSLEDFVDFSWHMKGYLSLVREICEEVWVQFDAALMCNGLLLMFVSVFFIFLLIDGIPGDKFREIFSGIFLYIVFGGLMVTALGTLICYVINLVDNIEISVYISTGVLSMIMMAVVIIRSWIAISSHWQSQIKLSDLSDIVGRLLLLLSLCGLFSNSYIVEEARVLSYLLLTMAWYFVHHFKPLKPEPVGRVKSFEKQAVSWYNKSILTTLKFKLYMFVAMLSVLIRLSQYYWLCREEQIGCEALALRKGHSFANFLTVRYCNTHCFFTLISLALFITVARIWLRSCGNLVGFSLSVTLARYGPTIVVVCTGGFWVLQSLPKDTKSKLFLPWQIQFLPWIIYTVVFVAFVTTFVQPLSIFVVPKKKESITVPVYGQTNVIPHLFTQVKELMRGQSKSGVIAGDVNVRKELPVVYGLATAYSSVFVNIAVFVCLLVALLLGDALAPSVVLMCTTATVLLTILSAVQYEKALHSDQLFSVPWSSVVCWGFLAMCFFYGTGHTATFPGIQWEAAFVGTGGQFSNHIVPALLICINTFASHVVMSLMLPVLLVAPFTLHVMFPKILPSAAKDGVKSKDIKQGELVLYKKYDLLYEGAFILCARYILFFGIRMFTCMLAATIHCRHLMVWKIFAPKLIFEGLGLFVVLICVLLSYLLVIRVTTQVERLLLRLEQENR</sequence>
<organism evidence="14 15">
    <name type="scientific">Cryptotermes secundus</name>
    <dbReference type="NCBI Taxonomy" id="105785"/>
    <lineage>
        <taxon>Eukaryota</taxon>
        <taxon>Metazoa</taxon>
        <taxon>Ecdysozoa</taxon>
        <taxon>Arthropoda</taxon>
        <taxon>Hexapoda</taxon>
        <taxon>Insecta</taxon>
        <taxon>Pterygota</taxon>
        <taxon>Neoptera</taxon>
        <taxon>Polyneoptera</taxon>
        <taxon>Dictyoptera</taxon>
        <taxon>Blattodea</taxon>
        <taxon>Blattoidea</taxon>
        <taxon>Termitoidae</taxon>
        <taxon>Kalotermitidae</taxon>
        <taxon>Cryptotermitinae</taxon>
        <taxon>Cryptotermes</taxon>
    </lineage>
</organism>
<evidence type="ECO:0000256" key="9">
    <source>
        <dbReference type="ARBA" id="ARBA00023136"/>
    </source>
</evidence>
<evidence type="ECO:0000313" key="15">
    <source>
        <dbReference type="Proteomes" id="UP000235965"/>
    </source>
</evidence>
<evidence type="ECO:0000256" key="7">
    <source>
        <dbReference type="ARBA" id="ARBA00022824"/>
    </source>
</evidence>
<dbReference type="OrthoDB" id="272139at2759"/>
<dbReference type="InterPro" id="IPR037675">
    <property type="entry name" value="PIG-O_N"/>
</dbReference>
<evidence type="ECO:0000256" key="13">
    <source>
        <dbReference type="SAM" id="Phobius"/>
    </source>
</evidence>
<feature type="transmembrane region" description="Helical" evidence="13">
    <location>
        <begin position="1079"/>
        <end position="1098"/>
    </location>
</feature>
<gene>
    <name evidence="14" type="ORF">B7P43_G10493</name>
</gene>
<dbReference type="Proteomes" id="UP000235965">
    <property type="component" value="Unassembled WGS sequence"/>
</dbReference>
<reference evidence="14 15" key="1">
    <citation type="submission" date="2017-12" db="EMBL/GenBank/DDBJ databases">
        <title>Hemimetabolous genomes reveal molecular basis of termite eusociality.</title>
        <authorList>
            <person name="Harrison M.C."/>
            <person name="Jongepier E."/>
            <person name="Robertson H.M."/>
            <person name="Arning N."/>
            <person name="Bitard-Feildel T."/>
            <person name="Chao H."/>
            <person name="Childers C.P."/>
            <person name="Dinh H."/>
            <person name="Doddapaneni H."/>
            <person name="Dugan S."/>
            <person name="Gowin J."/>
            <person name="Greiner C."/>
            <person name="Han Y."/>
            <person name="Hu H."/>
            <person name="Hughes D.S.T."/>
            <person name="Huylmans A.-K."/>
            <person name="Kemena C."/>
            <person name="Kremer L.P.M."/>
            <person name="Lee S.L."/>
            <person name="Lopez-Ezquerra A."/>
            <person name="Mallet L."/>
            <person name="Monroy-Kuhn J.M."/>
            <person name="Moser A."/>
            <person name="Murali S.C."/>
            <person name="Muzny D.M."/>
            <person name="Otani S."/>
            <person name="Piulachs M.-D."/>
            <person name="Poelchau M."/>
            <person name="Qu J."/>
            <person name="Schaub F."/>
            <person name="Wada-Katsumata A."/>
            <person name="Worley K.C."/>
            <person name="Xie Q."/>
            <person name="Ylla G."/>
            <person name="Poulsen M."/>
            <person name="Gibbs R.A."/>
            <person name="Schal C."/>
            <person name="Richards S."/>
            <person name="Belles X."/>
            <person name="Korb J."/>
            <person name="Bornberg-Bauer E."/>
        </authorList>
    </citation>
    <scope>NUCLEOTIDE SEQUENCE [LARGE SCALE GENOMIC DNA]</scope>
    <source>
        <tissue evidence="14">Whole body</tissue>
    </source>
</reference>
<evidence type="ECO:0000256" key="4">
    <source>
        <dbReference type="ARBA" id="ARBA00022502"/>
    </source>
</evidence>
<evidence type="ECO:0000256" key="1">
    <source>
        <dbReference type="ARBA" id="ARBA00004477"/>
    </source>
</evidence>
<dbReference type="Pfam" id="PF01663">
    <property type="entry name" value="Phosphodiest"/>
    <property type="match status" value="1"/>
</dbReference>
<feature type="transmembrane region" description="Helical" evidence="13">
    <location>
        <begin position="733"/>
        <end position="758"/>
    </location>
</feature>
<keyword evidence="10" id="KW-0325">Glycoprotein</keyword>
<feature type="transmembrane region" description="Helical" evidence="13">
    <location>
        <begin position="511"/>
        <end position="535"/>
    </location>
</feature>
<dbReference type="SUPFAM" id="SSF53649">
    <property type="entry name" value="Alkaline phosphatase-like"/>
    <property type="match status" value="1"/>
</dbReference>
<dbReference type="CDD" id="cd16023">
    <property type="entry name" value="GPI_EPT_3"/>
    <property type="match status" value="1"/>
</dbReference>
<dbReference type="UniPathway" id="UPA00196"/>
<evidence type="ECO:0000256" key="8">
    <source>
        <dbReference type="ARBA" id="ARBA00022989"/>
    </source>
</evidence>
<dbReference type="FunCoup" id="A0A2J7PJ72">
    <property type="interactions" value="990"/>
</dbReference>
<feature type="transmembrane region" description="Helical" evidence="13">
    <location>
        <begin position="657"/>
        <end position="675"/>
    </location>
</feature>
<comment type="similarity">
    <text evidence="3">Belongs to the PIGG/PIGN/PIGO family. PIGO subfamily.</text>
</comment>
<dbReference type="GO" id="GO:0051377">
    <property type="term" value="F:mannose-ethanolamine phosphotransferase activity"/>
    <property type="evidence" value="ECO:0007669"/>
    <property type="project" value="InterPro"/>
</dbReference>
<dbReference type="AlphaFoldDB" id="A0A2J7PJ72"/>
<feature type="transmembrane region" description="Helical" evidence="13">
    <location>
        <begin position="854"/>
        <end position="879"/>
    </location>
</feature>
<keyword evidence="9 13" id="KW-0472">Membrane</keyword>
<evidence type="ECO:0000256" key="12">
    <source>
        <dbReference type="ARBA" id="ARBA00093602"/>
    </source>
</evidence>
<protein>
    <recommendedName>
        <fullName evidence="12">GPI ethanolamine phosphate transferase 3, catalytic subunit</fullName>
    </recommendedName>
    <alternativeName>
        <fullName evidence="11">Phosphatidylinositol-glycan biosynthesis class O protein</fullName>
    </alternativeName>
</protein>
<dbReference type="EMBL" id="NEVH01024950">
    <property type="protein sequence ID" value="PNF16390.1"/>
    <property type="molecule type" value="Genomic_DNA"/>
</dbReference>
<keyword evidence="4" id="KW-0337">GPI-anchor biosynthesis</keyword>
<dbReference type="PANTHER" id="PTHR23071:SF1">
    <property type="entry name" value="GPI ETHANOLAMINE PHOSPHATE TRANSFERASE 3"/>
    <property type="match status" value="1"/>
</dbReference>
<dbReference type="InParanoid" id="A0A2J7PJ72"/>
<evidence type="ECO:0000256" key="2">
    <source>
        <dbReference type="ARBA" id="ARBA00004687"/>
    </source>
</evidence>
<keyword evidence="5 14" id="KW-0808">Transferase</keyword>
<feature type="transmembrane region" description="Helical" evidence="13">
    <location>
        <begin position="965"/>
        <end position="992"/>
    </location>
</feature>
<evidence type="ECO:0000256" key="10">
    <source>
        <dbReference type="ARBA" id="ARBA00023180"/>
    </source>
</evidence>
<dbReference type="STRING" id="105785.A0A2J7PJ72"/>
<dbReference type="InterPro" id="IPR002591">
    <property type="entry name" value="Phosphodiest/P_Trfase"/>
</dbReference>
<evidence type="ECO:0000256" key="3">
    <source>
        <dbReference type="ARBA" id="ARBA00008695"/>
    </source>
</evidence>
<evidence type="ECO:0000256" key="5">
    <source>
        <dbReference type="ARBA" id="ARBA00022679"/>
    </source>
</evidence>
<feature type="transmembrane region" description="Helical" evidence="13">
    <location>
        <begin position="918"/>
        <end position="938"/>
    </location>
</feature>
<evidence type="ECO:0000256" key="11">
    <source>
        <dbReference type="ARBA" id="ARBA00079084"/>
    </source>
</evidence>
<dbReference type="PANTHER" id="PTHR23071">
    <property type="entry name" value="PHOSPHATIDYLINOSITOL GLYCAN"/>
    <property type="match status" value="1"/>
</dbReference>
<evidence type="ECO:0000313" key="14">
    <source>
        <dbReference type="EMBL" id="PNF16390.1"/>
    </source>
</evidence>